<dbReference type="HOGENOM" id="CLU_027562_8_2_6"/>
<dbReference type="InterPro" id="IPR011010">
    <property type="entry name" value="DNA_brk_join_enz"/>
</dbReference>
<dbReference type="AlphaFoldDB" id="X0NM02"/>
<evidence type="ECO:0000256" key="1">
    <source>
        <dbReference type="ARBA" id="ARBA00008857"/>
    </source>
</evidence>
<dbReference type="SUPFAM" id="SSF56349">
    <property type="entry name" value="DNA breaking-rejoining enzymes"/>
    <property type="match status" value="1"/>
</dbReference>
<dbReference type="eggNOG" id="COG0582">
    <property type="taxonomic scope" value="Bacteria"/>
</dbReference>
<organism evidence="6 7">
    <name type="scientific">Photobacterium leiognathi lrivu.4.1</name>
    <dbReference type="NCBI Taxonomy" id="1248232"/>
    <lineage>
        <taxon>Bacteria</taxon>
        <taxon>Pseudomonadati</taxon>
        <taxon>Pseudomonadota</taxon>
        <taxon>Gammaproteobacteria</taxon>
        <taxon>Vibrionales</taxon>
        <taxon>Vibrionaceae</taxon>
        <taxon>Photobacterium</taxon>
    </lineage>
</organism>
<accession>X0NM02</accession>
<protein>
    <recommendedName>
        <fullName evidence="5">Tyr recombinase domain-containing protein</fullName>
    </recommendedName>
</protein>
<dbReference type="GO" id="GO:0006310">
    <property type="term" value="P:DNA recombination"/>
    <property type="evidence" value="ECO:0007669"/>
    <property type="project" value="UniProtKB-KW"/>
</dbReference>
<evidence type="ECO:0000313" key="7">
    <source>
        <dbReference type="Proteomes" id="UP000030675"/>
    </source>
</evidence>
<dbReference type="Proteomes" id="UP000030675">
    <property type="component" value="Unassembled WGS sequence"/>
</dbReference>
<proteinExistence type="inferred from homology"/>
<evidence type="ECO:0000256" key="4">
    <source>
        <dbReference type="ARBA" id="ARBA00023172"/>
    </source>
</evidence>
<gene>
    <name evidence="6" type="ORF">PLEI_0637</name>
</gene>
<feature type="domain" description="Tyr recombinase" evidence="5">
    <location>
        <begin position="213"/>
        <end position="398"/>
    </location>
</feature>
<dbReference type="PANTHER" id="PTHR30349">
    <property type="entry name" value="PHAGE INTEGRASE-RELATED"/>
    <property type="match status" value="1"/>
</dbReference>
<dbReference type="Pfam" id="PF14659">
    <property type="entry name" value="Phage_int_SAM_3"/>
    <property type="match status" value="1"/>
</dbReference>
<dbReference type="GO" id="GO:0015074">
    <property type="term" value="P:DNA integration"/>
    <property type="evidence" value="ECO:0007669"/>
    <property type="project" value="UniProtKB-KW"/>
</dbReference>
<evidence type="ECO:0000259" key="5">
    <source>
        <dbReference type="PROSITE" id="PS51898"/>
    </source>
</evidence>
<evidence type="ECO:0000313" key="6">
    <source>
        <dbReference type="EMBL" id="GAD28991.1"/>
    </source>
</evidence>
<comment type="similarity">
    <text evidence="1">Belongs to the 'phage' integrase family.</text>
</comment>
<evidence type="ECO:0000256" key="3">
    <source>
        <dbReference type="ARBA" id="ARBA00023125"/>
    </source>
</evidence>
<dbReference type="PANTHER" id="PTHR30349:SF64">
    <property type="entry name" value="PROPHAGE INTEGRASE INTD-RELATED"/>
    <property type="match status" value="1"/>
</dbReference>
<keyword evidence="2" id="KW-0229">DNA integration</keyword>
<dbReference type="PROSITE" id="PS51898">
    <property type="entry name" value="TYR_RECOMBINASE"/>
    <property type="match status" value="1"/>
</dbReference>
<dbReference type="InterPro" id="IPR050090">
    <property type="entry name" value="Tyrosine_recombinase_XerCD"/>
</dbReference>
<dbReference type="InterPro" id="IPR002104">
    <property type="entry name" value="Integrase_catalytic"/>
</dbReference>
<keyword evidence="4" id="KW-0233">DNA recombination</keyword>
<dbReference type="InterPro" id="IPR022000">
    <property type="entry name" value="Min27-like_integrase_DNA_bind"/>
</dbReference>
<sequence length="411" mass="48282">MALVYLSPLDMGRSIQWRLDMANIRVRPNGIIQYDIHIYGERFRETSGMPATPKNLKIAKATIKQINAEIDLNTFQYRDYFPDSKKVELFEQLQRDKYPDRFYPYFDDFAKKWLAQQAPKWKNSYRKTVERNVHHYLIPFFGNTLINEIYLNQLDQFRQQLTEMEKEDGSRTLSNARVNNILWPLISIMIVAAEEFKFDYPFSRYRALREQKADSSPMTLQEVKRFLDYIEPEWYDYFLLRFMTGMRSCEVHGLQLKHIDFDHRLIKVRQNVVNGEVTDVKTPKSRRDLPINDILSSSLERITATLSEPGDFLFTNDAGEPLDTRYIGKRIWHPTLKRAGLKTRRPYETRHTAAVLHLAAHENPLYVSQLLGHSNTRLLFEIYAPYVFNAARNDGSAFSDLMRSGGVVKTD</sequence>
<dbReference type="EMBL" id="DF196810">
    <property type="protein sequence ID" value="GAD28991.1"/>
    <property type="molecule type" value="Genomic_DNA"/>
</dbReference>
<keyword evidence="3" id="KW-0238">DNA-binding</keyword>
<dbReference type="CDD" id="cd01189">
    <property type="entry name" value="INT_ICEBs1_C_like"/>
    <property type="match status" value="1"/>
</dbReference>
<dbReference type="GO" id="GO:0003677">
    <property type="term" value="F:DNA binding"/>
    <property type="evidence" value="ECO:0007669"/>
    <property type="project" value="UniProtKB-KW"/>
</dbReference>
<dbReference type="Pfam" id="PF12167">
    <property type="entry name" value="Arm-DNA-bind_2"/>
    <property type="match status" value="1"/>
</dbReference>
<dbReference type="InterPro" id="IPR010998">
    <property type="entry name" value="Integrase_recombinase_N"/>
</dbReference>
<evidence type="ECO:0000256" key="2">
    <source>
        <dbReference type="ARBA" id="ARBA00022908"/>
    </source>
</evidence>
<dbReference type="Gene3D" id="1.10.443.10">
    <property type="entry name" value="Intergrase catalytic core"/>
    <property type="match status" value="1"/>
</dbReference>
<dbReference type="InterPro" id="IPR013762">
    <property type="entry name" value="Integrase-like_cat_sf"/>
</dbReference>
<name>X0NM02_PHOLE</name>
<dbReference type="Pfam" id="PF00589">
    <property type="entry name" value="Phage_integrase"/>
    <property type="match status" value="1"/>
</dbReference>
<dbReference type="Gene3D" id="1.10.150.130">
    <property type="match status" value="1"/>
</dbReference>
<dbReference type="InterPro" id="IPR004107">
    <property type="entry name" value="Integrase_SAM-like_N"/>
</dbReference>
<reference evidence="7" key="1">
    <citation type="submission" date="2012-12" db="EMBL/GenBank/DDBJ databases">
        <title>Genome Sequence of Photobacterium leiognathi lrivu.4.1.</title>
        <authorList>
            <person name="Urbanczyk H."/>
            <person name="Ogura Y."/>
            <person name="Hayashi T."/>
            <person name="Dunlap P.V."/>
        </authorList>
    </citation>
    <scope>NUCLEOTIDE SEQUENCE [LARGE SCALE GENOMIC DNA]</scope>
    <source>
        <strain evidence="7">lrivu.4.1</strain>
    </source>
</reference>